<sequence length="226" mass="24007">MSWLLGGLALLILLAVLAQGFATASVAQVRRGAAILLAVVGLAAFGLLAYGGRVAQAMPVLLALAPLLLRWWRGWRQARRFGTPPGAQASTLNTATLAMRLDLATGTLSGRVRQGRFAGRELGELALPELMALLRDCQAQDAESVPLLESWLDRALPGWRAQAGAEAAPEAMDRAAALAVLELEEGADEAAIRAAHRRLMREAHPDRGGSAERAAQLNRARDLLLG</sequence>
<evidence type="ECO:0000256" key="6">
    <source>
        <dbReference type="SAM" id="Phobius"/>
    </source>
</evidence>
<evidence type="ECO:0000256" key="2">
    <source>
        <dbReference type="ARBA" id="ARBA00022692"/>
    </source>
</evidence>
<keyword evidence="2 6" id="KW-0812">Transmembrane</keyword>
<dbReference type="AlphaFoldDB" id="A0A2C7A947"/>
<dbReference type="OrthoDB" id="9811070at2"/>
<evidence type="ECO:0000256" key="3">
    <source>
        <dbReference type="ARBA" id="ARBA00022989"/>
    </source>
</evidence>
<evidence type="ECO:0000313" key="8">
    <source>
        <dbReference type="EMBL" id="PHK93574.1"/>
    </source>
</evidence>
<dbReference type="RefSeq" id="WP_099096872.1">
    <property type="nucleotide sequence ID" value="NZ_PDNU01000041.1"/>
</dbReference>
<dbReference type="InterPro" id="IPR001623">
    <property type="entry name" value="DnaJ_domain"/>
</dbReference>
<keyword evidence="3 6" id="KW-1133">Transmembrane helix</keyword>
<accession>A0A2C7A947</accession>
<comment type="similarity">
    <text evidence="5">Belongs to the TIM14 family.</text>
</comment>
<comment type="caution">
    <text evidence="8">The sequence shown here is derived from an EMBL/GenBank/DDBJ whole genome shotgun (WGS) entry which is preliminary data.</text>
</comment>
<dbReference type="SUPFAM" id="SSF46565">
    <property type="entry name" value="Chaperone J-domain"/>
    <property type="match status" value="1"/>
</dbReference>
<dbReference type="Proteomes" id="UP000223527">
    <property type="component" value="Unassembled WGS sequence"/>
</dbReference>
<dbReference type="PANTHER" id="PTHR12763:SF28">
    <property type="entry name" value="GEO10507P1-RELATED"/>
    <property type="match status" value="1"/>
</dbReference>
<dbReference type="EMBL" id="PDNU01000041">
    <property type="protein sequence ID" value="PHK93574.1"/>
    <property type="molecule type" value="Genomic_DNA"/>
</dbReference>
<organism evidence="8 9">
    <name type="scientific">Teichococcus rhizosphaerae</name>
    <dbReference type="NCBI Taxonomy" id="1335062"/>
    <lineage>
        <taxon>Bacteria</taxon>
        <taxon>Pseudomonadati</taxon>
        <taxon>Pseudomonadota</taxon>
        <taxon>Alphaproteobacteria</taxon>
        <taxon>Acetobacterales</taxon>
        <taxon>Roseomonadaceae</taxon>
        <taxon>Roseomonas</taxon>
    </lineage>
</organism>
<gene>
    <name evidence="8" type="ORF">CR162_17755</name>
</gene>
<evidence type="ECO:0000256" key="5">
    <source>
        <dbReference type="ARBA" id="ARBA00038105"/>
    </source>
</evidence>
<evidence type="ECO:0000313" key="9">
    <source>
        <dbReference type="Proteomes" id="UP000223527"/>
    </source>
</evidence>
<evidence type="ECO:0000256" key="1">
    <source>
        <dbReference type="ARBA" id="ARBA00004167"/>
    </source>
</evidence>
<feature type="domain" description="J" evidence="7">
    <location>
        <begin position="176"/>
        <end position="226"/>
    </location>
</feature>
<proteinExistence type="inferred from homology"/>
<reference evidence="8 9" key="1">
    <citation type="submission" date="2017-10" db="EMBL/GenBank/DDBJ databases">
        <authorList>
            <person name="Banno H."/>
            <person name="Chua N.-H."/>
        </authorList>
    </citation>
    <scope>NUCLEOTIDE SEQUENCE [LARGE SCALE GENOMIC DNA]</scope>
    <source>
        <strain evidence="8 9">YW11</strain>
    </source>
</reference>
<dbReference type="GO" id="GO:0016020">
    <property type="term" value="C:membrane"/>
    <property type="evidence" value="ECO:0007669"/>
    <property type="project" value="UniProtKB-SubCell"/>
</dbReference>
<dbReference type="CDD" id="cd06257">
    <property type="entry name" value="DnaJ"/>
    <property type="match status" value="1"/>
</dbReference>
<evidence type="ECO:0000256" key="4">
    <source>
        <dbReference type="ARBA" id="ARBA00023136"/>
    </source>
</evidence>
<dbReference type="Gene3D" id="1.10.287.110">
    <property type="entry name" value="DnaJ domain"/>
    <property type="match status" value="1"/>
</dbReference>
<comment type="subcellular location">
    <subcellularLocation>
        <location evidence="1">Membrane</location>
        <topology evidence="1">Single-pass membrane protein</topology>
    </subcellularLocation>
</comment>
<dbReference type="PANTHER" id="PTHR12763">
    <property type="match status" value="1"/>
</dbReference>
<feature type="transmembrane region" description="Helical" evidence="6">
    <location>
        <begin position="32"/>
        <end position="50"/>
    </location>
</feature>
<evidence type="ECO:0000259" key="7">
    <source>
        <dbReference type="PROSITE" id="PS50076"/>
    </source>
</evidence>
<dbReference type="InterPro" id="IPR036869">
    <property type="entry name" value="J_dom_sf"/>
</dbReference>
<keyword evidence="4 6" id="KW-0472">Membrane</keyword>
<dbReference type="PROSITE" id="PS50076">
    <property type="entry name" value="DNAJ_2"/>
    <property type="match status" value="1"/>
</dbReference>
<name>A0A2C7A947_9PROT</name>
<protein>
    <submittedName>
        <fullName evidence="8">Molecular chaperone DnaJ</fullName>
    </submittedName>
</protein>
<keyword evidence="9" id="KW-1185">Reference proteome</keyword>